<feature type="transmembrane region" description="Helical" evidence="1">
    <location>
        <begin position="252"/>
        <end position="271"/>
    </location>
</feature>
<feature type="transmembrane region" description="Helical" evidence="1">
    <location>
        <begin position="82"/>
        <end position="102"/>
    </location>
</feature>
<gene>
    <name evidence="2" type="ORF">EGI31_01840</name>
</gene>
<comment type="caution">
    <text evidence="2">The sequence shown here is derived from an EMBL/GenBank/DDBJ whole genome shotgun (WGS) entry which is preliminary data.</text>
</comment>
<evidence type="ECO:0000313" key="3">
    <source>
        <dbReference type="Proteomes" id="UP001204144"/>
    </source>
</evidence>
<feature type="transmembrane region" description="Helical" evidence="1">
    <location>
        <begin position="337"/>
        <end position="356"/>
    </location>
</feature>
<organism evidence="2 3">
    <name type="scientific">Lacihabitans soyangensis</name>
    <dbReference type="NCBI Taxonomy" id="869394"/>
    <lineage>
        <taxon>Bacteria</taxon>
        <taxon>Pseudomonadati</taxon>
        <taxon>Bacteroidota</taxon>
        <taxon>Cytophagia</taxon>
        <taxon>Cytophagales</taxon>
        <taxon>Leadbetterellaceae</taxon>
        <taxon>Lacihabitans</taxon>
    </lineage>
</organism>
<feature type="transmembrane region" description="Helical" evidence="1">
    <location>
        <begin position="114"/>
        <end position="147"/>
    </location>
</feature>
<dbReference type="Proteomes" id="UP001204144">
    <property type="component" value="Unassembled WGS sequence"/>
</dbReference>
<dbReference type="AlphaFoldDB" id="A0AAE3KR29"/>
<evidence type="ECO:0000256" key="1">
    <source>
        <dbReference type="SAM" id="Phobius"/>
    </source>
</evidence>
<dbReference type="EMBL" id="RJUF01000002">
    <property type="protein sequence ID" value="MCP9761678.1"/>
    <property type="molecule type" value="Genomic_DNA"/>
</dbReference>
<feature type="transmembrane region" description="Helical" evidence="1">
    <location>
        <begin position="308"/>
        <end position="325"/>
    </location>
</feature>
<protein>
    <submittedName>
        <fullName evidence="2">Uncharacterized protein</fullName>
    </submittedName>
</protein>
<feature type="transmembrane region" description="Helical" evidence="1">
    <location>
        <begin position="7"/>
        <end position="28"/>
    </location>
</feature>
<keyword evidence="1" id="KW-0472">Membrane</keyword>
<dbReference type="RefSeq" id="WP_255035419.1">
    <property type="nucleotide sequence ID" value="NZ_RJUF01000002.1"/>
</dbReference>
<sequence>MLTFFRINSIFQVITLLALLLGLKMIYIGSKLPLLTYELEWMLVGEKLNEGLKLYSEVLTQVGPLSSFVYQMIDLWAGKNQFVYETIASVLIFIQTLYFVFITNRRNLFNEKNYIPGLVYLVLINASFDFLKLSPALMANTFVLMALNSTLRQIEKREGVGDDVFEAGLFLGIATLFHLPSFVLLAWAILVLFLYTGINIRQTFMVILAFIMPIFFMYLYFYFNDQAEYFTDIWLFHLSYSFDFSLLGLRDILVTFVLPMALGFFGIIRVLRGHRYNSFQNRSHQLIIISSIFILVSFFVSGQYTPSNMIYIVAPLAFFCAGFFIHGKKMLIPETLFLLFFVTTLFISVSGAKPFLGVSQNGLANFRVIESELKPQYQGKRIFVTGQHIDAYKTNEMATGYLSWSLAKNDFEKPNNYVSLSNIYNNFKKDMPEVIIDGENVIPAIFKNIPELGAKYKASEKGIYVRI</sequence>
<accession>A0AAE3KR29</accession>
<feature type="transmembrane region" description="Helical" evidence="1">
    <location>
        <begin position="283"/>
        <end position="302"/>
    </location>
</feature>
<keyword evidence="3" id="KW-1185">Reference proteome</keyword>
<feature type="transmembrane region" description="Helical" evidence="1">
    <location>
        <begin position="203"/>
        <end position="223"/>
    </location>
</feature>
<evidence type="ECO:0000313" key="2">
    <source>
        <dbReference type="EMBL" id="MCP9761678.1"/>
    </source>
</evidence>
<proteinExistence type="predicted"/>
<keyword evidence="1" id="KW-1133">Transmembrane helix</keyword>
<keyword evidence="1" id="KW-0812">Transmembrane</keyword>
<reference evidence="2 3" key="1">
    <citation type="submission" date="2018-11" db="EMBL/GenBank/DDBJ databases">
        <title>Novel bacteria species description.</title>
        <authorList>
            <person name="Han J.-H."/>
        </authorList>
    </citation>
    <scope>NUCLEOTIDE SEQUENCE [LARGE SCALE GENOMIC DNA]</scope>
    <source>
        <strain evidence="2 3">KCTC23259</strain>
    </source>
</reference>
<feature type="transmembrane region" description="Helical" evidence="1">
    <location>
        <begin position="167"/>
        <end position="196"/>
    </location>
</feature>
<name>A0AAE3KR29_9BACT</name>